<dbReference type="Proteomes" id="UP000276133">
    <property type="component" value="Unassembled WGS sequence"/>
</dbReference>
<comment type="caution">
    <text evidence="2">The sequence shown here is derived from an EMBL/GenBank/DDBJ whole genome shotgun (WGS) entry which is preliminary data.</text>
</comment>
<reference evidence="2 3" key="1">
    <citation type="journal article" date="2018" name="Sci. Rep.">
        <title>Genomic signatures of local adaptation to the degree of environmental predictability in rotifers.</title>
        <authorList>
            <person name="Franch-Gras L."/>
            <person name="Hahn C."/>
            <person name="Garcia-Roger E.M."/>
            <person name="Carmona M.J."/>
            <person name="Serra M."/>
            <person name="Gomez A."/>
        </authorList>
    </citation>
    <scope>NUCLEOTIDE SEQUENCE [LARGE SCALE GENOMIC DNA]</scope>
    <source>
        <strain evidence="2">HYR1</strain>
    </source>
</reference>
<name>A0A3M7SI80_BRAPC</name>
<keyword evidence="1" id="KW-0472">Membrane</keyword>
<dbReference type="EMBL" id="REGN01001355">
    <property type="protein sequence ID" value="RNA35248.1"/>
    <property type="molecule type" value="Genomic_DNA"/>
</dbReference>
<protein>
    <submittedName>
        <fullName evidence="2">Uncharacterized protein</fullName>
    </submittedName>
</protein>
<dbReference type="AlphaFoldDB" id="A0A3M7SI80"/>
<keyword evidence="3" id="KW-1185">Reference proteome</keyword>
<evidence type="ECO:0000313" key="3">
    <source>
        <dbReference type="Proteomes" id="UP000276133"/>
    </source>
</evidence>
<sequence length="59" mass="6979">MSKKHKLKIHQIKKVNQIVDFNLRFLFDILVLVNIMIILIGNTRSTDYMHKNIISISNK</sequence>
<accession>A0A3M7SI80</accession>
<gene>
    <name evidence="2" type="ORF">BpHYR1_051706</name>
</gene>
<proteinExistence type="predicted"/>
<evidence type="ECO:0000256" key="1">
    <source>
        <dbReference type="SAM" id="Phobius"/>
    </source>
</evidence>
<feature type="transmembrane region" description="Helical" evidence="1">
    <location>
        <begin position="21"/>
        <end position="41"/>
    </location>
</feature>
<organism evidence="2 3">
    <name type="scientific">Brachionus plicatilis</name>
    <name type="common">Marine rotifer</name>
    <name type="synonym">Brachionus muelleri</name>
    <dbReference type="NCBI Taxonomy" id="10195"/>
    <lineage>
        <taxon>Eukaryota</taxon>
        <taxon>Metazoa</taxon>
        <taxon>Spiralia</taxon>
        <taxon>Gnathifera</taxon>
        <taxon>Rotifera</taxon>
        <taxon>Eurotatoria</taxon>
        <taxon>Monogononta</taxon>
        <taxon>Pseudotrocha</taxon>
        <taxon>Ploima</taxon>
        <taxon>Brachionidae</taxon>
        <taxon>Brachionus</taxon>
    </lineage>
</organism>
<evidence type="ECO:0000313" key="2">
    <source>
        <dbReference type="EMBL" id="RNA35248.1"/>
    </source>
</evidence>
<keyword evidence="1" id="KW-0812">Transmembrane</keyword>
<keyword evidence="1" id="KW-1133">Transmembrane helix</keyword>